<dbReference type="EC" id="4.3.1.12" evidence="8"/>
<dbReference type="CDD" id="cd12144">
    <property type="entry name" value="SDH_N_domain"/>
    <property type="match status" value="1"/>
</dbReference>
<keyword evidence="3" id="KW-0520">NAD</keyword>
<evidence type="ECO:0000256" key="3">
    <source>
        <dbReference type="ARBA" id="ARBA00023027"/>
    </source>
</evidence>
<dbReference type="Proteomes" id="UP000077245">
    <property type="component" value="Unassembled WGS sequence"/>
</dbReference>
<dbReference type="InterPro" id="IPR029035">
    <property type="entry name" value="DHS-like_NAD/FAD-binding_dom"/>
</dbReference>
<evidence type="ECO:0000256" key="5">
    <source>
        <dbReference type="ARBA" id="ARBA00052109"/>
    </source>
</evidence>
<keyword evidence="15" id="KW-1185">Reference proteome</keyword>
<dbReference type="SUPFAM" id="SSF52467">
    <property type="entry name" value="DHS-like NAD/FAD-binding domain"/>
    <property type="match status" value="1"/>
</dbReference>
<feature type="domain" description="Arginine dihydrolase ArgZ/ArgE-like C-terminal first subdomain" evidence="13">
    <location>
        <begin position="111"/>
        <end position="193"/>
    </location>
</feature>
<evidence type="ECO:0000313" key="14">
    <source>
        <dbReference type="EMBL" id="KZX11083.1"/>
    </source>
</evidence>
<dbReference type="NCBIfam" id="TIGR00300">
    <property type="entry name" value="TIGR00300 family protein"/>
    <property type="match status" value="1"/>
</dbReference>
<sequence>MELAGDDVNSREIELSGHIIDSLILPKVLDIIMDYGGDFQINEFQVGKLKSDISTAKILVENEDPKILDSILDELSEIGASIAQIKEVELLESPKDKVVPENFYSTTNHTTTILRNGVWLNVDEIEMDCMVVVDDKNKKTFCKPLNQIKKGDLIVVGREGIKVTPPQRPRGKKGVFEFMNSDVSSEKPLNSTIENIASEIKEIKLKGGKIAIVGGPAIVHTGAADLLSQLIKEGFIDYLFAGNALATHDIENALYGTSLGVCIKTGNVVKRGHRHHIRAINEINNAGSIKSAVEKGSLKKGIMYQCIKNNVPFVLAGSIRDDGPLPDVITDSMIAQDKMREYLQDVDMVIMIATMLHSIATGNIISSKVKSICVDINPATVTKLADRGSAQVVSIVTDIGTFMPLLYQKLHK</sequence>
<dbReference type="PATRIC" id="fig|49547.3.peg.1670"/>
<accession>A0A165ZRX4</accession>
<evidence type="ECO:0000259" key="11">
    <source>
        <dbReference type="Pfam" id="PF04455"/>
    </source>
</evidence>
<dbReference type="GO" id="GO:0000166">
    <property type="term" value="F:nucleotide binding"/>
    <property type="evidence" value="ECO:0007669"/>
    <property type="project" value="UniProtKB-KW"/>
</dbReference>
<proteinExistence type="inferred from homology"/>
<dbReference type="STRING" id="49547.MBCUR_15630"/>
<dbReference type="InterPro" id="IPR005239">
    <property type="entry name" value="ArgZ/ArgE-like"/>
</dbReference>
<feature type="domain" description="LOR/SDH bifunctional enzyme conserved" evidence="11">
    <location>
        <begin position="10"/>
        <end position="109"/>
    </location>
</feature>
<name>A0A165ZRX4_9EURY</name>
<evidence type="ECO:0000256" key="4">
    <source>
        <dbReference type="ARBA" id="ARBA00023239"/>
    </source>
</evidence>
<feature type="domain" description="Arginine dihydrolase ArgZ/ArgE-like C-terminal second subdomain" evidence="12">
    <location>
        <begin position="195"/>
        <end position="406"/>
    </location>
</feature>
<dbReference type="EMBL" id="LWMV01000195">
    <property type="protein sequence ID" value="KZX11083.1"/>
    <property type="molecule type" value="Genomic_DNA"/>
</dbReference>
<evidence type="ECO:0000313" key="15">
    <source>
        <dbReference type="Proteomes" id="UP000077245"/>
    </source>
</evidence>
<dbReference type="InterPro" id="IPR007545">
    <property type="entry name" value="LOR/SDH_bifunc_enz_cons_dom"/>
</dbReference>
<evidence type="ECO:0000256" key="1">
    <source>
        <dbReference type="ARBA" id="ARBA00001911"/>
    </source>
</evidence>
<comment type="function">
    <text evidence="6">Catalyzes the conversion of ornithine to proline, with the release of ammonia.</text>
</comment>
<dbReference type="Gene3D" id="2.40.420.10">
    <property type="entry name" value="conserved putative lor/sdh protein from methanococcus maripaludis s2 domain"/>
    <property type="match status" value="1"/>
</dbReference>
<comment type="catalytic activity">
    <reaction evidence="5">
        <text>L-ornithine = L-proline + NH4(+)</text>
        <dbReference type="Rhea" id="RHEA:24368"/>
        <dbReference type="ChEBI" id="CHEBI:28938"/>
        <dbReference type="ChEBI" id="CHEBI:46911"/>
        <dbReference type="ChEBI" id="CHEBI:60039"/>
        <dbReference type="EC" id="4.3.1.12"/>
    </reaction>
</comment>
<evidence type="ECO:0000256" key="8">
    <source>
        <dbReference type="ARBA" id="ARBA00066346"/>
    </source>
</evidence>
<evidence type="ECO:0000256" key="2">
    <source>
        <dbReference type="ARBA" id="ARBA00022741"/>
    </source>
</evidence>
<evidence type="ECO:0000256" key="6">
    <source>
        <dbReference type="ARBA" id="ARBA00056756"/>
    </source>
</evidence>
<comment type="similarity">
    <text evidence="7">Belongs to the AgrE/ArgZ ornithine cyclodeaminase family.</text>
</comment>
<evidence type="ECO:0000259" key="13">
    <source>
        <dbReference type="Pfam" id="PF21571"/>
    </source>
</evidence>
<dbReference type="InterPro" id="IPR048963">
    <property type="entry name" value="ArgZ/ArgE-like_C_2nd"/>
</dbReference>
<dbReference type="Pfam" id="PF04455">
    <property type="entry name" value="Saccharop_dh_N"/>
    <property type="match status" value="1"/>
</dbReference>
<keyword evidence="2" id="KW-0547">Nucleotide-binding</keyword>
<dbReference type="Pfam" id="PF21571">
    <property type="entry name" value="ArgZ-like_C_1st"/>
    <property type="match status" value="1"/>
</dbReference>
<comment type="caution">
    <text evidence="14">The sequence shown here is derived from an EMBL/GenBank/DDBJ whole genome shotgun (WGS) entry which is preliminary data.</text>
</comment>
<dbReference type="Gene3D" id="3.40.50.10690">
    <property type="entry name" value="putative lor/sdh protein like domains"/>
    <property type="match status" value="1"/>
</dbReference>
<comment type="cofactor">
    <cofactor evidence="1">
        <name>NAD(+)</name>
        <dbReference type="ChEBI" id="CHEBI:57540"/>
    </cofactor>
</comment>
<dbReference type="Pfam" id="PF21570">
    <property type="entry name" value="ArgZ-like_C_2nd"/>
    <property type="match status" value="1"/>
</dbReference>
<dbReference type="InterPro" id="IPR048964">
    <property type="entry name" value="ArgZ/ArgE-like_C_1st"/>
</dbReference>
<evidence type="ECO:0000256" key="9">
    <source>
        <dbReference type="ARBA" id="ARBA00072993"/>
    </source>
</evidence>
<evidence type="ECO:0000256" key="7">
    <source>
        <dbReference type="ARBA" id="ARBA00061348"/>
    </source>
</evidence>
<dbReference type="AlphaFoldDB" id="A0A165ZRX4"/>
<protein>
    <recommendedName>
        <fullName evidence="9">Ornithine cyclodeaminase</fullName>
        <ecNumber evidence="8">4.3.1.12</ecNumber>
    </recommendedName>
    <alternativeName>
        <fullName evidence="10">Archaeal ornithine cyclodeaminase</fullName>
    </alternativeName>
</protein>
<dbReference type="GO" id="GO:0008473">
    <property type="term" value="F:ornithine cyclodeaminase activity"/>
    <property type="evidence" value="ECO:0007669"/>
    <property type="project" value="UniProtKB-EC"/>
</dbReference>
<gene>
    <name evidence="14" type="ORF">MBCUR_15630</name>
</gene>
<reference evidence="14 15" key="1">
    <citation type="submission" date="2016-04" db="EMBL/GenBank/DDBJ databases">
        <title>Genome sequence of Methanobrevibacter curvatus DSM 11111.</title>
        <authorList>
            <person name="Poehlein A."/>
            <person name="Seedorf H."/>
            <person name="Daniel R."/>
        </authorList>
    </citation>
    <scope>NUCLEOTIDE SEQUENCE [LARGE SCALE GENOMIC DNA]</scope>
    <source>
        <strain evidence="14 15">DSM 11111</strain>
    </source>
</reference>
<evidence type="ECO:0000259" key="12">
    <source>
        <dbReference type="Pfam" id="PF21570"/>
    </source>
</evidence>
<keyword evidence="4" id="KW-0456">Lyase</keyword>
<organism evidence="14 15">
    <name type="scientific">Methanobrevibacter curvatus</name>
    <dbReference type="NCBI Taxonomy" id="49547"/>
    <lineage>
        <taxon>Archaea</taxon>
        <taxon>Methanobacteriati</taxon>
        <taxon>Methanobacteriota</taxon>
        <taxon>Methanomada group</taxon>
        <taxon>Methanobacteria</taxon>
        <taxon>Methanobacteriales</taxon>
        <taxon>Methanobacteriaceae</taxon>
        <taxon>Methanobrevibacter</taxon>
    </lineage>
</organism>
<evidence type="ECO:0000256" key="10">
    <source>
        <dbReference type="ARBA" id="ARBA00081581"/>
    </source>
</evidence>